<dbReference type="AlphaFoldDB" id="A0A0M8NZU5"/>
<organism evidence="1 2">
    <name type="scientific">Penicillium nordicum</name>
    <dbReference type="NCBI Taxonomy" id="229535"/>
    <lineage>
        <taxon>Eukaryota</taxon>
        <taxon>Fungi</taxon>
        <taxon>Dikarya</taxon>
        <taxon>Ascomycota</taxon>
        <taxon>Pezizomycotina</taxon>
        <taxon>Eurotiomycetes</taxon>
        <taxon>Eurotiomycetidae</taxon>
        <taxon>Eurotiales</taxon>
        <taxon>Aspergillaceae</taxon>
        <taxon>Penicillium</taxon>
    </lineage>
</organism>
<dbReference type="EMBL" id="LHQQ01000101">
    <property type="protein sequence ID" value="KOS42616.1"/>
    <property type="molecule type" value="Genomic_DNA"/>
</dbReference>
<reference evidence="1 2" key="1">
    <citation type="submission" date="2015-08" db="EMBL/GenBank/DDBJ databases">
        <title>Genome sequencing of Penicillium nordicum.</title>
        <authorList>
            <person name="Nguyen H.D."/>
            <person name="Seifert K.A."/>
        </authorList>
    </citation>
    <scope>NUCLEOTIDE SEQUENCE [LARGE SCALE GENOMIC DNA]</scope>
    <source>
        <strain evidence="1 2">DAOMC 185683</strain>
    </source>
</reference>
<name>A0A0M8NZU5_9EURO</name>
<accession>A0A0M8NZU5</accession>
<dbReference type="OrthoDB" id="10365442at2759"/>
<evidence type="ECO:0000313" key="2">
    <source>
        <dbReference type="Proteomes" id="UP000037696"/>
    </source>
</evidence>
<evidence type="ECO:0000313" key="1">
    <source>
        <dbReference type="EMBL" id="KOS42616.1"/>
    </source>
</evidence>
<gene>
    <name evidence="1" type="ORF">ACN38_g6474</name>
</gene>
<keyword evidence="2" id="KW-1185">Reference proteome</keyword>
<dbReference type="Proteomes" id="UP000037696">
    <property type="component" value="Unassembled WGS sequence"/>
</dbReference>
<sequence length="79" mass="8517">MGNYVEIGIELAKKVGPQSGLVIARLGARIPPYVTNSTSLQLPISFCSYIPLLFVCSLCYANLTSLGYTPGLKLHEVCL</sequence>
<protein>
    <submittedName>
        <fullName evidence="1">Uncharacterized protein</fullName>
    </submittedName>
</protein>
<proteinExistence type="predicted"/>
<comment type="caution">
    <text evidence="1">The sequence shown here is derived from an EMBL/GenBank/DDBJ whole genome shotgun (WGS) entry which is preliminary data.</text>
</comment>